<evidence type="ECO:0000313" key="2">
    <source>
        <dbReference type="EMBL" id="EAY31566.1"/>
    </source>
</evidence>
<keyword evidence="1" id="KW-0812">Transmembrane</keyword>
<gene>
    <name evidence="2" type="ORF">M23134_05072</name>
</gene>
<keyword evidence="3" id="KW-1185">Reference proteome</keyword>
<dbReference type="EMBL" id="AAWS01000002">
    <property type="protein sequence ID" value="EAY31566.1"/>
    <property type="molecule type" value="Genomic_DNA"/>
</dbReference>
<dbReference type="Proteomes" id="UP000004095">
    <property type="component" value="Unassembled WGS sequence"/>
</dbReference>
<feature type="transmembrane region" description="Helical" evidence="1">
    <location>
        <begin position="33"/>
        <end position="52"/>
    </location>
</feature>
<evidence type="ECO:0000313" key="3">
    <source>
        <dbReference type="Proteomes" id="UP000004095"/>
    </source>
</evidence>
<keyword evidence="1" id="KW-0472">Membrane</keyword>
<name>A1ZD27_MICM2</name>
<evidence type="ECO:0000256" key="1">
    <source>
        <dbReference type="SAM" id="Phobius"/>
    </source>
</evidence>
<sequence length="53" mass="6088">MAVTPTSLGMFNPALVLITNYSRKKYLVSEKNLYLETGQLIFALFLSFFGLYY</sequence>
<accession>A1ZD27</accession>
<dbReference type="AlphaFoldDB" id="A1ZD27"/>
<reference evidence="2 3" key="1">
    <citation type="submission" date="2007-01" db="EMBL/GenBank/DDBJ databases">
        <authorList>
            <person name="Haygood M."/>
            <person name="Podell S."/>
            <person name="Anderson C."/>
            <person name="Hopkinson B."/>
            <person name="Roe K."/>
            <person name="Barbeau K."/>
            <person name="Gaasterland T."/>
            <person name="Ferriera S."/>
            <person name="Johnson J."/>
            <person name="Kravitz S."/>
            <person name="Beeson K."/>
            <person name="Sutton G."/>
            <person name="Rogers Y.-H."/>
            <person name="Friedman R."/>
            <person name="Frazier M."/>
            <person name="Venter J.C."/>
        </authorList>
    </citation>
    <scope>NUCLEOTIDE SEQUENCE [LARGE SCALE GENOMIC DNA]</scope>
    <source>
        <strain evidence="2 3">ATCC 23134</strain>
    </source>
</reference>
<comment type="caution">
    <text evidence="2">The sequence shown here is derived from an EMBL/GenBank/DDBJ whole genome shotgun (WGS) entry which is preliminary data.</text>
</comment>
<organism evidence="2 3">
    <name type="scientific">Microscilla marina ATCC 23134</name>
    <dbReference type="NCBI Taxonomy" id="313606"/>
    <lineage>
        <taxon>Bacteria</taxon>
        <taxon>Pseudomonadati</taxon>
        <taxon>Bacteroidota</taxon>
        <taxon>Cytophagia</taxon>
        <taxon>Cytophagales</taxon>
        <taxon>Microscillaceae</taxon>
        <taxon>Microscilla</taxon>
    </lineage>
</organism>
<protein>
    <submittedName>
        <fullName evidence="2">Uncharacterized protein</fullName>
    </submittedName>
</protein>
<keyword evidence="1" id="KW-1133">Transmembrane helix</keyword>
<proteinExistence type="predicted"/>